<dbReference type="STRING" id="164328.H3GR15"/>
<dbReference type="VEuPathDB" id="FungiDB:KRP22_7536"/>
<keyword evidence="10" id="KW-0325">Glycoprotein</keyword>
<dbReference type="PANTHER" id="PTHR20963">
    <property type="entry name" value="MULTIPLE INOSITOL POLYPHOSPHATE PHOSPHATASE-RELATED"/>
    <property type="match status" value="1"/>
</dbReference>
<evidence type="ECO:0000256" key="14">
    <source>
        <dbReference type="ARBA" id="ARBA00043691"/>
    </source>
</evidence>
<keyword evidence="8" id="KW-0378">Hydrolase</keyword>
<dbReference type="Gene3D" id="3.40.50.1240">
    <property type="entry name" value="Phosphoglycerate mutase-like"/>
    <property type="match status" value="1"/>
</dbReference>
<dbReference type="Pfam" id="PF00328">
    <property type="entry name" value="His_Phos_2"/>
    <property type="match status" value="1"/>
</dbReference>
<dbReference type="AlphaFoldDB" id="H3GR15"/>
<comment type="catalytic activity">
    <reaction evidence="15">
        <text>(2R)-2,3-bisphosphoglycerate + H2O = (2R)-2-phosphoglycerate + phosphate</text>
        <dbReference type="Rhea" id="RHEA:27381"/>
        <dbReference type="ChEBI" id="CHEBI:15377"/>
        <dbReference type="ChEBI" id="CHEBI:43474"/>
        <dbReference type="ChEBI" id="CHEBI:58248"/>
        <dbReference type="ChEBI" id="CHEBI:58289"/>
        <dbReference type="EC" id="3.1.3.80"/>
    </reaction>
    <physiologicalReaction direction="left-to-right" evidence="15">
        <dbReference type="Rhea" id="RHEA:27382"/>
    </physiologicalReaction>
</comment>
<evidence type="ECO:0000256" key="6">
    <source>
        <dbReference type="ARBA" id="ARBA00022475"/>
    </source>
</evidence>
<comment type="catalytic activity">
    <reaction evidence="13">
        <text>1D-myo-inositol 1,2,4,5,6-pentakisphosphate + H2O = 1D-myo-inositol 1,2,5,6-tetrakisphosphate + phosphate</text>
        <dbReference type="Rhea" id="RHEA:77115"/>
        <dbReference type="ChEBI" id="CHEBI:15377"/>
        <dbReference type="ChEBI" id="CHEBI:43474"/>
        <dbReference type="ChEBI" id="CHEBI:57798"/>
        <dbReference type="ChEBI" id="CHEBI:195535"/>
        <dbReference type="EC" id="3.1.3.62"/>
    </reaction>
    <physiologicalReaction direction="left-to-right" evidence="13">
        <dbReference type="Rhea" id="RHEA:77116"/>
    </physiologicalReaction>
</comment>
<evidence type="ECO:0000256" key="4">
    <source>
        <dbReference type="ARBA" id="ARBA00013040"/>
    </source>
</evidence>
<dbReference type="InterPro" id="IPR000560">
    <property type="entry name" value="His_Pase_clade-2"/>
</dbReference>
<keyword evidence="16" id="KW-1015">Disulfide bond</keyword>
<evidence type="ECO:0000256" key="11">
    <source>
        <dbReference type="ARBA" id="ARBA00031642"/>
    </source>
</evidence>
<dbReference type="GO" id="GO:0003993">
    <property type="term" value="F:acid phosphatase activity"/>
    <property type="evidence" value="ECO:0000318"/>
    <property type="project" value="GO_Central"/>
</dbReference>
<evidence type="ECO:0000256" key="9">
    <source>
        <dbReference type="ARBA" id="ARBA00023136"/>
    </source>
</evidence>
<evidence type="ECO:0000256" key="15">
    <source>
        <dbReference type="ARBA" id="ARBA00043832"/>
    </source>
</evidence>
<dbReference type="SUPFAM" id="SSF53254">
    <property type="entry name" value="Phosphoglycerate mutase-like"/>
    <property type="match status" value="1"/>
</dbReference>
<dbReference type="Proteomes" id="UP000005238">
    <property type="component" value="Unassembled WGS sequence"/>
</dbReference>
<dbReference type="InterPro" id="IPR016274">
    <property type="entry name" value="Histidine_acid_Pase_euk"/>
</dbReference>
<evidence type="ECO:0000313" key="17">
    <source>
        <dbReference type="EnsemblProtists" id="Phyra79293"/>
    </source>
</evidence>
<dbReference type="OrthoDB" id="6509975at2759"/>
<evidence type="ECO:0000256" key="1">
    <source>
        <dbReference type="ARBA" id="ARBA00004236"/>
    </source>
</evidence>
<dbReference type="GO" id="GO:0052745">
    <property type="term" value="F:inositol phosphate phosphatase activity"/>
    <property type="evidence" value="ECO:0000318"/>
    <property type="project" value="GO_Central"/>
</dbReference>
<comment type="similarity">
    <text evidence="2">Belongs to the histidine acid phosphatase family. MINPP1 subfamily.</text>
</comment>
<comment type="subcellular location">
    <subcellularLocation>
        <location evidence="1">Cell membrane</location>
    </subcellularLocation>
</comment>
<comment type="catalytic activity">
    <reaction evidence="12">
        <text>1D-myo-inositol 1,2,5,6-tetrakisphosphate + H2O = 1D-myo-inositol 1,2,6-trisphosphate + phosphate</text>
        <dbReference type="Rhea" id="RHEA:77119"/>
        <dbReference type="ChEBI" id="CHEBI:15377"/>
        <dbReference type="ChEBI" id="CHEBI:43474"/>
        <dbReference type="ChEBI" id="CHEBI:195535"/>
        <dbReference type="ChEBI" id="CHEBI:195537"/>
        <dbReference type="EC" id="3.1.3.62"/>
    </reaction>
    <physiologicalReaction direction="left-to-right" evidence="12">
        <dbReference type="Rhea" id="RHEA:77120"/>
    </physiologicalReaction>
</comment>
<dbReference type="EnsemblProtists" id="Phyra79293">
    <property type="protein sequence ID" value="Phyra79293"/>
    <property type="gene ID" value="Phyra79293"/>
</dbReference>
<dbReference type="FunFam" id="3.40.50.1240:FF:000014">
    <property type="entry name" value="Multiple inositol polyphosphate phosphatase 1"/>
    <property type="match status" value="1"/>
</dbReference>
<dbReference type="EC" id="3.1.3.80" evidence="3"/>
<dbReference type="PIRSF" id="PIRSF000894">
    <property type="entry name" value="Acid_phosphatase"/>
    <property type="match status" value="1"/>
</dbReference>
<dbReference type="EMBL" id="DS566035">
    <property type="status" value="NOT_ANNOTATED_CDS"/>
    <property type="molecule type" value="Genomic_DNA"/>
</dbReference>
<dbReference type="InterPro" id="IPR029033">
    <property type="entry name" value="His_PPase_superfam"/>
</dbReference>
<dbReference type="GO" id="GO:0034417">
    <property type="term" value="F:bisphosphoglycerate 3-phosphatase activity"/>
    <property type="evidence" value="ECO:0007669"/>
    <property type="project" value="UniProtKB-EC"/>
</dbReference>
<comment type="catalytic activity">
    <reaction evidence="14">
        <text>1D-myo-inositol hexakisphosphate + H2O = 1D-myo-inositol 1,2,4,5,6-pentakisphosphate + phosphate</text>
        <dbReference type="Rhea" id="RHEA:16989"/>
        <dbReference type="ChEBI" id="CHEBI:15377"/>
        <dbReference type="ChEBI" id="CHEBI:43474"/>
        <dbReference type="ChEBI" id="CHEBI:57798"/>
        <dbReference type="ChEBI" id="CHEBI:58130"/>
        <dbReference type="EC" id="3.1.3.62"/>
    </reaction>
    <physiologicalReaction direction="left-to-right" evidence="14">
        <dbReference type="Rhea" id="RHEA:16990"/>
    </physiologicalReaction>
</comment>
<keyword evidence="6" id="KW-1003">Cell membrane</keyword>
<dbReference type="PROSITE" id="PS00616">
    <property type="entry name" value="HIS_ACID_PHOSPHAT_1"/>
    <property type="match status" value="1"/>
</dbReference>
<feature type="disulfide bond" evidence="16">
    <location>
        <begin position="448"/>
        <end position="454"/>
    </location>
</feature>
<evidence type="ECO:0000256" key="5">
    <source>
        <dbReference type="ARBA" id="ARBA00018097"/>
    </source>
</evidence>
<dbReference type="VEuPathDB" id="FungiDB:KRP23_2605"/>
<keyword evidence="9" id="KW-0472">Membrane</keyword>
<evidence type="ECO:0000256" key="8">
    <source>
        <dbReference type="ARBA" id="ARBA00022801"/>
    </source>
</evidence>
<dbReference type="eggNOG" id="KOG1382">
    <property type="taxonomic scope" value="Eukaryota"/>
</dbReference>
<reference evidence="18" key="1">
    <citation type="journal article" date="2006" name="Science">
        <title>Phytophthora genome sequences uncover evolutionary origins and mechanisms of pathogenesis.</title>
        <authorList>
            <person name="Tyler B.M."/>
            <person name="Tripathy S."/>
            <person name="Zhang X."/>
            <person name="Dehal P."/>
            <person name="Jiang R.H."/>
            <person name="Aerts A."/>
            <person name="Arredondo F.D."/>
            <person name="Baxter L."/>
            <person name="Bensasson D."/>
            <person name="Beynon J.L."/>
            <person name="Chapman J."/>
            <person name="Damasceno C.M."/>
            <person name="Dorrance A.E."/>
            <person name="Dou D."/>
            <person name="Dickerman A.W."/>
            <person name="Dubchak I.L."/>
            <person name="Garbelotto M."/>
            <person name="Gijzen M."/>
            <person name="Gordon S.G."/>
            <person name="Govers F."/>
            <person name="Grunwald N.J."/>
            <person name="Huang W."/>
            <person name="Ivors K.L."/>
            <person name="Jones R.W."/>
            <person name="Kamoun S."/>
            <person name="Krampis K."/>
            <person name="Lamour K.H."/>
            <person name="Lee M.K."/>
            <person name="McDonald W.H."/>
            <person name="Medina M."/>
            <person name="Meijer H.J."/>
            <person name="Nordberg E.K."/>
            <person name="Maclean D.J."/>
            <person name="Ospina-Giraldo M.D."/>
            <person name="Morris P.F."/>
            <person name="Phuntumart V."/>
            <person name="Putnam N.H."/>
            <person name="Rash S."/>
            <person name="Rose J.K."/>
            <person name="Sakihama Y."/>
            <person name="Salamov A.A."/>
            <person name="Savidor A."/>
            <person name="Scheuring C.F."/>
            <person name="Smith B.M."/>
            <person name="Sobral B.W."/>
            <person name="Terry A."/>
            <person name="Torto-Alalibo T.A."/>
            <person name="Win J."/>
            <person name="Xu Z."/>
            <person name="Zhang H."/>
            <person name="Grigoriev I.V."/>
            <person name="Rokhsar D.S."/>
            <person name="Boore J.L."/>
        </authorList>
    </citation>
    <scope>NUCLEOTIDE SEQUENCE [LARGE SCALE GENOMIC DNA]</scope>
    <source>
        <strain evidence="18">Pr102</strain>
    </source>
</reference>
<dbReference type="HOGENOM" id="CLU_029165_1_1_1"/>
<protein>
    <recommendedName>
        <fullName evidence="5">Multiple inositol polyphosphate phosphatase 1</fullName>
        <ecNumber evidence="4">3.1.3.62</ecNumber>
        <ecNumber evidence="3">3.1.3.80</ecNumber>
    </recommendedName>
    <alternativeName>
        <fullName evidence="11">2,3-bisphosphoglycerate 3-phosphatase</fullName>
    </alternativeName>
</protein>
<dbReference type="OMA" id="HTFKERT"/>
<name>H3GR15_PHYRM</name>
<dbReference type="GeneID" id="94223177"/>
<evidence type="ECO:0000256" key="13">
    <source>
        <dbReference type="ARBA" id="ARBA00043671"/>
    </source>
</evidence>
<keyword evidence="7" id="KW-0732">Signal</keyword>
<dbReference type="InParanoid" id="H3GR15"/>
<sequence>MTRNFEAFDREKSPGSSPALPVVTIGRFLAATGVLATILLVATGGYEDKNAVVVELDSLKAANSSAISPRSFGTMTMYWDQRSTSSNLVQSNARSTGIQASDLELLQIQQVSRHGSRFPTDNTMVEIADLLERLQANYSSVIPQWLKDYSLPYNLTVAGTLSSTGFDELAAYGKRTRKSVGSAFPTVYNPSQFLLTHTFKARTGESAKAFASTFFDNLDDIQYVEYASGKDPLIRFYDICARYLSEVKRNPKASAELKAYGSSSQMNASEVYLKMQLNLPESASLSFTDVRAAFAACAFDIMVYGITNQWCSLMDQTFLNRLDYAEDLEAFYEQGAGFKINYEMSAVLLQDIYSYMKKFTTGETAIVGNLRFGHAETTLPLMTLLGYGDRTRLLASWSDDQINSRGFRTSILSPTASNMDFRLYRGKTDQKFYVSVWIQEIEAPLPGCDGELYCELSKVEQLWSYYLNDYNFKRDCAIKKRKSHA</sequence>
<evidence type="ECO:0000256" key="2">
    <source>
        <dbReference type="ARBA" id="ARBA00008422"/>
    </source>
</evidence>
<dbReference type="EC" id="3.1.3.62" evidence="4"/>
<evidence type="ECO:0000256" key="12">
    <source>
        <dbReference type="ARBA" id="ARBA00043668"/>
    </source>
</evidence>
<dbReference type="CDD" id="cd07061">
    <property type="entry name" value="HP_HAP_like"/>
    <property type="match status" value="1"/>
</dbReference>
<evidence type="ECO:0000256" key="10">
    <source>
        <dbReference type="ARBA" id="ARBA00023180"/>
    </source>
</evidence>
<evidence type="ECO:0000256" key="7">
    <source>
        <dbReference type="ARBA" id="ARBA00022729"/>
    </source>
</evidence>
<dbReference type="PANTHER" id="PTHR20963:SF8">
    <property type="entry name" value="MULTIPLE INOSITOL POLYPHOSPHATE PHOSPHATASE 1"/>
    <property type="match status" value="1"/>
</dbReference>
<dbReference type="InterPro" id="IPR033379">
    <property type="entry name" value="Acid_Pase_AS"/>
</dbReference>
<feature type="disulfide bond" evidence="16">
    <location>
        <begin position="297"/>
        <end position="311"/>
    </location>
</feature>
<keyword evidence="18" id="KW-1185">Reference proteome</keyword>
<organism evidence="17 18">
    <name type="scientific">Phytophthora ramorum</name>
    <name type="common">Sudden oak death agent</name>
    <dbReference type="NCBI Taxonomy" id="164328"/>
    <lineage>
        <taxon>Eukaryota</taxon>
        <taxon>Sar</taxon>
        <taxon>Stramenopiles</taxon>
        <taxon>Oomycota</taxon>
        <taxon>Peronosporomycetes</taxon>
        <taxon>Peronosporales</taxon>
        <taxon>Peronosporaceae</taxon>
        <taxon>Phytophthora</taxon>
    </lineage>
</organism>
<accession>H3GR15</accession>
<dbReference type="GO" id="GO:0005886">
    <property type="term" value="C:plasma membrane"/>
    <property type="evidence" value="ECO:0007669"/>
    <property type="project" value="UniProtKB-SubCell"/>
</dbReference>
<evidence type="ECO:0000313" key="18">
    <source>
        <dbReference type="Proteomes" id="UP000005238"/>
    </source>
</evidence>
<dbReference type="RefSeq" id="XP_067749956.1">
    <property type="nucleotide sequence ID" value="XM_067887363.1"/>
</dbReference>
<proteinExistence type="inferred from homology"/>
<evidence type="ECO:0000256" key="16">
    <source>
        <dbReference type="PIRSR" id="PIRSR000894-2"/>
    </source>
</evidence>
<reference evidence="17" key="2">
    <citation type="submission" date="2015-06" db="UniProtKB">
        <authorList>
            <consortium name="EnsemblProtists"/>
        </authorList>
    </citation>
    <scope>IDENTIFICATION</scope>
    <source>
        <strain evidence="17">Pr102</strain>
    </source>
</reference>
<evidence type="ECO:0000256" key="3">
    <source>
        <dbReference type="ARBA" id="ARBA00012976"/>
    </source>
</evidence>